<dbReference type="AlphaFoldDB" id="A0A6P8IY71"/>
<dbReference type="GO" id="GO:0005524">
    <property type="term" value="F:ATP binding"/>
    <property type="evidence" value="ECO:0007669"/>
    <property type="project" value="InterPro"/>
</dbReference>
<sequence length="106" mass="11603">MERIKRGGEENRSRIIQKKVLADGHPKIAGFRVAKVLTDGREACASLWPGASSYAAPETYQDIKNNKAKYGAKVAIYSFGVTLLATISLQENPGRRILNFPIGQQG</sequence>
<dbReference type="SUPFAM" id="SSF56112">
    <property type="entry name" value="Protein kinase-like (PK-like)"/>
    <property type="match status" value="1"/>
</dbReference>
<name>A0A6P8IY71_ACTTE</name>
<dbReference type="InterPro" id="IPR000719">
    <property type="entry name" value="Prot_kinase_dom"/>
</dbReference>
<dbReference type="RefSeq" id="XP_031572107.1">
    <property type="nucleotide sequence ID" value="XM_031716247.1"/>
</dbReference>
<dbReference type="OrthoDB" id="4062651at2759"/>
<evidence type="ECO:0000259" key="1">
    <source>
        <dbReference type="PROSITE" id="PS50011"/>
    </source>
</evidence>
<organism evidence="2 3">
    <name type="scientific">Actinia tenebrosa</name>
    <name type="common">Australian red waratah sea anemone</name>
    <dbReference type="NCBI Taxonomy" id="6105"/>
    <lineage>
        <taxon>Eukaryota</taxon>
        <taxon>Metazoa</taxon>
        <taxon>Cnidaria</taxon>
        <taxon>Anthozoa</taxon>
        <taxon>Hexacorallia</taxon>
        <taxon>Actiniaria</taxon>
        <taxon>Actiniidae</taxon>
        <taxon>Actinia</taxon>
    </lineage>
</organism>
<gene>
    <name evidence="3" type="primary">LOC116306192</name>
</gene>
<keyword evidence="2" id="KW-1185">Reference proteome</keyword>
<protein>
    <submittedName>
        <fullName evidence="3">Uncharacterized protein LOC116306192 isoform X2</fullName>
    </submittedName>
</protein>
<proteinExistence type="predicted"/>
<accession>A0A6P8IY71</accession>
<dbReference type="Gene3D" id="1.10.510.10">
    <property type="entry name" value="Transferase(Phosphotransferase) domain 1"/>
    <property type="match status" value="1"/>
</dbReference>
<dbReference type="GO" id="GO:0004672">
    <property type="term" value="F:protein kinase activity"/>
    <property type="evidence" value="ECO:0007669"/>
    <property type="project" value="InterPro"/>
</dbReference>
<dbReference type="GeneID" id="116306192"/>
<feature type="domain" description="Protein kinase" evidence="1">
    <location>
        <begin position="1"/>
        <end position="106"/>
    </location>
</feature>
<dbReference type="InterPro" id="IPR011009">
    <property type="entry name" value="Kinase-like_dom_sf"/>
</dbReference>
<dbReference type="PROSITE" id="PS50011">
    <property type="entry name" value="PROTEIN_KINASE_DOM"/>
    <property type="match status" value="1"/>
</dbReference>
<dbReference type="Proteomes" id="UP000515163">
    <property type="component" value="Unplaced"/>
</dbReference>
<evidence type="ECO:0000313" key="3">
    <source>
        <dbReference type="RefSeq" id="XP_031572107.1"/>
    </source>
</evidence>
<reference evidence="3" key="1">
    <citation type="submission" date="2025-08" db="UniProtKB">
        <authorList>
            <consortium name="RefSeq"/>
        </authorList>
    </citation>
    <scope>IDENTIFICATION</scope>
    <source>
        <tissue evidence="3">Tentacle</tissue>
    </source>
</reference>
<evidence type="ECO:0000313" key="2">
    <source>
        <dbReference type="Proteomes" id="UP000515163"/>
    </source>
</evidence>